<evidence type="ECO:0000313" key="1">
    <source>
        <dbReference type="EMBL" id="QHT91672.1"/>
    </source>
</evidence>
<proteinExistence type="predicted"/>
<accession>A0A6C0IFH6</accession>
<protein>
    <submittedName>
        <fullName evidence="1">Uncharacterized protein</fullName>
    </submittedName>
</protein>
<sequence length="267" mass="31915">MTTPLNIETNYSLYNTDNFKNSLDVTTCIVLNKYKDYIFEFFNIILDNIKVKNNSYYKFIITRGLETITNIFTTILYYTKNIELTSFHCQKAIYFYVEFVSQISEEQNIFLQLSSRDATSYVYKKTIYELNNDFKKNMPYADEKTVNEFNIITENIKIQKNIFLKIINNIQIFINDKKQFDKCIKLSFKVSSMEIEIKKLGYFNSIIDFLDIEFQNIDKFLEIVLLLIKRISKNEDVINTCLLKIYNDDKNNYINDSPEKFITWFCQ</sequence>
<name>A0A6C0IFH6_9ZZZZ</name>
<organism evidence="1">
    <name type="scientific">viral metagenome</name>
    <dbReference type="NCBI Taxonomy" id="1070528"/>
    <lineage>
        <taxon>unclassified sequences</taxon>
        <taxon>metagenomes</taxon>
        <taxon>organismal metagenomes</taxon>
    </lineage>
</organism>
<dbReference type="AlphaFoldDB" id="A0A6C0IFH6"/>
<dbReference type="EMBL" id="MN740167">
    <property type="protein sequence ID" value="QHT91672.1"/>
    <property type="molecule type" value="Genomic_DNA"/>
</dbReference>
<reference evidence="1" key="1">
    <citation type="journal article" date="2020" name="Nature">
        <title>Giant virus diversity and host interactions through global metagenomics.</title>
        <authorList>
            <person name="Schulz F."/>
            <person name="Roux S."/>
            <person name="Paez-Espino D."/>
            <person name="Jungbluth S."/>
            <person name="Walsh D.A."/>
            <person name="Denef V.J."/>
            <person name="McMahon K.D."/>
            <person name="Konstantinidis K.T."/>
            <person name="Eloe-Fadrosh E.A."/>
            <person name="Kyrpides N.C."/>
            <person name="Woyke T."/>
        </authorList>
    </citation>
    <scope>NUCLEOTIDE SEQUENCE</scope>
    <source>
        <strain evidence="1">GVMAG-M-3300023184-86</strain>
    </source>
</reference>